<sequence length="327" mass="35511">MSRPRLSIAATRPQANAGRTLQRAWWVLLHRAPRFARSSRGSALPDDQRQSWRRSGASTIPAPGRVAAVAFVSEEGAAFACWICAGRRTSAALGAGRSTGLVEIFVKMARRPKDLEKTGGPAAMPIVKEKGLRSLLHRATSILAGFRPRALAPWRSSRCVTWAPRDSSRSPIWDNPWLVPERVPRNPGSSPSQTLTHVDVIMEKRSSAQRRGPVHPMLRDECAETGKCDGSDRDNPLIVIFASKPWQGVGKRSLAAFIAKGLVPAYALACIGPLSLSPSTSCLQQDLRFGDFLLSAGLVREHHPDGFLHLPPTSSPLTNTMPIAEAT</sequence>
<name>A0A084AHR5_STACB</name>
<evidence type="ECO:0000313" key="3">
    <source>
        <dbReference type="Proteomes" id="UP000028045"/>
    </source>
</evidence>
<dbReference type="AlphaFoldDB" id="A0A084AHR5"/>
<reference evidence="2 3" key="1">
    <citation type="journal article" date="2014" name="BMC Genomics">
        <title>Comparative genome sequencing reveals chemotype-specific gene clusters in the toxigenic black mold Stachybotrys.</title>
        <authorList>
            <person name="Semeiks J."/>
            <person name="Borek D."/>
            <person name="Otwinowski Z."/>
            <person name="Grishin N.V."/>
        </authorList>
    </citation>
    <scope>NUCLEOTIDE SEQUENCE [LARGE SCALE GENOMIC DNA]</scope>
    <source>
        <strain evidence="3">CBS 109288 / IBT 7711</strain>
    </source>
</reference>
<gene>
    <name evidence="2" type="ORF">S7711_11325</name>
</gene>
<evidence type="ECO:0000313" key="2">
    <source>
        <dbReference type="EMBL" id="KEY64844.1"/>
    </source>
</evidence>
<organism evidence="2 3">
    <name type="scientific">Stachybotrys chartarum (strain CBS 109288 / IBT 7711)</name>
    <name type="common">Toxic black mold</name>
    <name type="synonym">Stilbospora chartarum</name>
    <dbReference type="NCBI Taxonomy" id="1280523"/>
    <lineage>
        <taxon>Eukaryota</taxon>
        <taxon>Fungi</taxon>
        <taxon>Dikarya</taxon>
        <taxon>Ascomycota</taxon>
        <taxon>Pezizomycotina</taxon>
        <taxon>Sordariomycetes</taxon>
        <taxon>Hypocreomycetidae</taxon>
        <taxon>Hypocreales</taxon>
        <taxon>Stachybotryaceae</taxon>
        <taxon>Stachybotrys</taxon>
    </lineage>
</organism>
<proteinExistence type="predicted"/>
<dbReference type="Proteomes" id="UP000028045">
    <property type="component" value="Unassembled WGS sequence"/>
</dbReference>
<dbReference type="HOGENOM" id="CLU_928049_0_0_1"/>
<protein>
    <submittedName>
        <fullName evidence="2">Uncharacterized protein</fullName>
    </submittedName>
</protein>
<dbReference type="OrthoDB" id="10443338at2759"/>
<evidence type="ECO:0000256" key="1">
    <source>
        <dbReference type="SAM" id="MobiDB-lite"/>
    </source>
</evidence>
<keyword evidence="3" id="KW-1185">Reference proteome</keyword>
<accession>A0A084AHR5</accession>
<dbReference type="EMBL" id="KL648723">
    <property type="protein sequence ID" value="KEY64844.1"/>
    <property type="molecule type" value="Genomic_DNA"/>
</dbReference>
<feature type="region of interest" description="Disordered" evidence="1">
    <location>
        <begin position="38"/>
        <end position="58"/>
    </location>
</feature>